<evidence type="ECO:0000313" key="9">
    <source>
        <dbReference type="Proteomes" id="UP001152300"/>
    </source>
</evidence>
<evidence type="ECO:0000256" key="4">
    <source>
        <dbReference type="ARBA" id="ARBA00023136"/>
    </source>
</evidence>
<keyword evidence="9" id="KW-1185">Reference proteome</keyword>
<keyword evidence="4 6" id="KW-0472">Membrane</keyword>
<dbReference type="EMBL" id="JAPEIS010000018">
    <property type="protein sequence ID" value="KAJ8057915.1"/>
    <property type="molecule type" value="Genomic_DNA"/>
</dbReference>
<dbReference type="InterPro" id="IPR052337">
    <property type="entry name" value="SAT4-like"/>
</dbReference>
<reference evidence="8" key="1">
    <citation type="submission" date="2022-11" db="EMBL/GenBank/DDBJ databases">
        <title>Genome Resource of Sclerotinia nivalis Strain SnTB1, a Plant Pathogen Isolated from American Ginseng.</title>
        <authorList>
            <person name="Fan S."/>
        </authorList>
    </citation>
    <scope>NUCLEOTIDE SEQUENCE</scope>
    <source>
        <strain evidence="8">SnTB1</strain>
    </source>
</reference>
<evidence type="ECO:0000256" key="1">
    <source>
        <dbReference type="ARBA" id="ARBA00004141"/>
    </source>
</evidence>
<dbReference type="InterPro" id="IPR049326">
    <property type="entry name" value="Rhodopsin_dom_fungi"/>
</dbReference>
<feature type="transmembrane region" description="Helical" evidence="6">
    <location>
        <begin position="15"/>
        <end position="37"/>
    </location>
</feature>
<dbReference type="PANTHER" id="PTHR33048">
    <property type="entry name" value="PTH11-LIKE INTEGRAL MEMBRANE PROTEIN (AFU_ORTHOLOGUE AFUA_5G11245)"/>
    <property type="match status" value="1"/>
</dbReference>
<feature type="transmembrane region" description="Helical" evidence="6">
    <location>
        <begin position="89"/>
        <end position="114"/>
    </location>
</feature>
<feature type="transmembrane region" description="Helical" evidence="6">
    <location>
        <begin position="207"/>
        <end position="227"/>
    </location>
</feature>
<evidence type="ECO:0000259" key="7">
    <source>
        <dbReference type="Pfam" id="PF20684"/>
    </source>
</evidence>
<name>A0A9X0DCX7_9HELO</name>
<evidence type="ECO:0000313" key="8">
    <source>
        <dbReference type="EMBL" id="KAJ8057915.1"/>
    </source>
</evidence>
<proteinExistence type="inferred from homology"/>
<dbReference type="Proteomes" id="UP001152300">
    <property type="component" value="Unassembled WGS sequence"/>
</dbReference>
<dbReference type="Pfam" id="PF20684">
    <property type="entry name" value="Fung_rhodopsin"/>
    <property type="match status" value="1"/>
</dbReference>
<protein>
    <recommendedName>
        <fullName evidence="7">Rhodopsin domain-containing protein</fullName>
    </recommendedName>
</protein>
<feature type="transmembrane region" description="Helical" evidence="6">
    <location>
        <begin position="169"/>
        <end position="195"/>
    </location>
</feature>
<dbReference type="OrthoDB" id="444631at2759"/>
<feature type="transmembrane region" description="Helical" evidence="6">
    <location>
        <begin position="49"/>
        <end position="69"/>
    </location>
</feature>
<dbReference type="PANTHER" id="PTHR33048:SF108">
    <property type="entry name" value="INTEGRAL MEMBRANE PROTEIN"/>
    <property type="match status" value="1"/>
</dbReference>
<accession>A0A9X0DCX7</accession>
<keyword evidence="3 6" id="KW-1133">Transmembrane helix</keyword>
<organism evidence="8 9">
    <name type="scientific">Sclerotinia nivalis</name>
    <dbReference type="NCBI Taxonomy" id="352851"/>
    <lineage>
        <taxon>Eukaryota</taxon>
        <taxon>Fungi</taxon>
        <taxon>Dikarya</taxon>
        <taxon>Ascomycota</taxon>
        <taxon>Pezizomycotina</taxon>
        <taxon>Leotiomycetes</taxon>
        <taxon>Helotiales</taxon>
        <taxon>Sclerotiniaceae</taxon>
        <taxon>Sclerotinia</taxon>
    </lineage>
</organism>
<feature type="domain" description="Rhodopsin" evidence="7">
    <location>
        <begin position="35"/>
        <end position="269"/>
    </location>
</feature>
<evidence type="ECO:0000256" key="5">
    <source>
        <dbReference type="ARBA" id="ARBA00038359"/>
    </source>
</evidence>
<feature type="transmembrane region" description="Helical" evidence="6">
    <location>
        <begin position="126"/>
        <end position="149"/>
    </location>
</feature>
<gene>
    <name evidence="8" type="ORF">OCU04_013096</name>
</gene>
<evidence type="ECO:0000256" key="3">
    <source>
        <dbReference type="ARBA" id="ARBA00022989"/>
    </source>
</evidence>
<keyword evidence="2 6" id="KW-0812">Transmembrane</keyword>
<sequence length="413" mass="45421">MSSNDVLLQESRVQLLLLGTILPAALGTVFVAGHLYTRGVITRNLGWDDSCLVAAWILIVSHTVCASLNCNYGGGHHIELQRPNDLKPLFILAFVTRLLYQLGLMMIRIAMCLLHLRIFQDKTSKIIIYILILFQLISTIPATLILVFQCDPIISQWDPSVEEIHCNDPMPAITGFTLCSVFSDAALIAFAVPRILPLKIPKFQKAFLVAIVSFGVLIIIVSIVRYVRLEPIYSGQDYTWNVWQITTFSSIELNTALLCASAPSLRPLVCQLVPDIKCLKSMGAASGSQRTVCRIANSRKNMNDNGKMGEGGNGMANDDFRMVSRFTVGGSATSLNTGKAGSGRIEKSMGRRREEWEMSVLGAGKGSKVRRDEEDWVSLVGEGVEDDKRIRDRIRVLGSPGTGVRTEISAGTF</sequence>
<evidence type="ECO:0000256" key="6">
    <source>
        <dbReference type="SAM" id="Phobius"/>
    </source>
</evidence>
<comment type="subcellular location">
    <subcellularLocation>
        <location evidence="1">Membrane</location>
        <topology evidence="1">Multi-pass membrane protein</topology>
    </subcellularLocation>
</comment>
<comment type="similarity">
    <text evidence="5">Belongs to the SAT4 family.</text>
</comment>
<comment type="caution">
    <text evidence="8">The sequence shown here is derived from an EMBL/GenBank/DDBJ whole genome shotgun (WGS) entry which is preliminary data.</text>
</comment>
<dbReference type="AlphaFoldDB" id="A0A9X0DCX7"/>
<evidence type="ECO:0000256" key="2">
    <source>
        <dbReference type="ARBA" id="ARBA00022692"/>
    </source>
</evidence>
<dbReference type="GO" id="GO:0016020">
    <property type="term" value="C:membrane"/>
    <property type="evidence" value="ECO:0007669"/>
    <property type="project" value="UniProtKB-SubCell"/>
</dbReference>